<accession>A0ACB9LCZ9</accession>
<gene>
    <name evidence="1" type="ORF">L6164_030850</name>
</gene>
<evidence type="ECO:0000313" key="2">
    <source>
        <dbReference type="Proteomes" id="UP000828941"/>
    </source>
</evidence>
<sequence>MEFSTKPFSQFSCSSTLSSKNVARYTSPLVKRTEGTKDGCILNSRGLCYGWGHLCCSAPVPDILPSNWDISNSGSFGVWFYHLLFLALTSFFCFIFFLPSVGPHNNSLQHSFKE</sequence>
<keyword evidence="2" id="KW-1185">Reference proteome</keyword>
<proteinExistence type="predicted"/>
<name>A0ACB9LCZ9_BAUVA</name>
<reference evidence="1 2" key="1">
    <citation type="journal article" date="2022" name="DNA Res.">
        <title>Chromosomal-level genome assembly of the orchid tree Bauhinia variegata (Leguminosae; Cercidoideae) supports the allotetraploid origin hypothesis of Bauhinia.</title>
        <authorList>
            <person name="Zhong Y."/>
            <person name="Chen Y."/>
            <person name="Zheng D."/>
            <person name="Pang J."/>
            <person name="Liu Y."/>
            <person name="Luo S."/>
            <person name="Meng S."/>
            <person name="Qian L."/>
            <person name="Wei D."/>
            <person name="Dai S."/>
            <person name="Zhou R."/>
        </authorList>
    </citation>
    <scope>NUCLEOTIDE SEQUENCE [LARGE SCALE GENOMIC DNA]</scope>
    <source>
        <strain evidence="1">BV-YZ2020</strain>
    </source>
</reference>
<protein>
    <submittedName>
        <fullName evidence="1">Uncharacterized protein</fullName>
    </submittedName>
</protein>
<dbReference type="EMBL" id="CM039437">
    <property type="protein sequence ID" value="KAI4307690.1"/>
    <property type="molecule type" value="Genomic_DNA"/>
</dbReference>
<dbReference type="Proteomes" id="UP000828941">
    <property type="component" value="Chromosome 12"/>
</dbReference>
<organism evidence="1 2">
    <name type="scientific">Bauhinia variegata</name>
    <name type="common">Purple orchid tree</name>
    <name type="synonym">Phanera variegata</name>
    <dbReference type="NCBI Taxonomy" id="167791"/>
    <lineage>
        <taxon>Eukaryota</taxon>
        <taxon>Viridiplantae</taxon>
        <taxon>Streptophyta</taxon>
        <taxon>Embryophyta</taxon>
        <taxon>Tracheophyta</taxon>
        <taxon>Spermatophyta</taxon>
        <taxon>Magnoliopsida</taxon>
        <taxon>eudicotyledons</taxon>
        <taxon>Gunneridae</taxon>
        <taxon>Pentapetalae</taxon>
        <taxon>rosids</taxon>
        <taxon>fabids</taxon>
        <taxon>Fabales</taxon>
        <taxon>Fabaceae</taxon>
        <taxon>Cercidoideae</taxon>
        <taxon>Cercideae</taxon>
        <taxon>Bauhiniinae</taxon>
        <taxon>Bauhinia</taxon>
    </lineage>
</organism>
<comment type="caution">
    <text evidence="1">The sequence shown here is derived from an EMBL/GenBank/DDBJ whole genome shotgun (WGS) entry which is preliminary data.</text>
</comment>
<evidence type="ECO:0000313" key="1">
    <source>
        <dbReference type="EMBL" id="KAI4307690.1"/>
    </source>
</evidence>